<protein>
    <submittedName>
        <fullName evidence="1">Uncharacterized protein</fullName>
    </submittedName>
</protein>
<proteinExistence type="predicted"/>
<organism evidence="1 2">
    <name type="scientific">Vermiconidia calcicola</name>
    <dbReference type="NCBI Taxonomy" id="1690605"/>
    <lineage>
        <taxon>Eukaryota</taxon>
        <taxon>Fungi</taxon>
        <taxon>Dikarya</taxon>
        <taxon>Ascomycota</taxon>
        <taxon>Pezizomycotina</taxon>
        <taxon>Dothideomycetes</taxon>
        <taxon>Dothideomycetidae</taxon>
        <taxon>Mycosphaerellales</taxon>
        <taxon>Extremaceae</taxon>
        <taxon>Vermiconidia</taxon>
    </lineage>
</organism>
<sequence>MPSAYFQPPSSEGKPQVPRWVPPEPTKEELDWAQLHTIDLSILDSQDPGAVEQLVELTKTAMKDDGFLYLVNYGISLDQLHRQFDLAQYLHRNISDEDKERLLWNPETGVFAGFKRRLGWKREAGDFDGIEQFNFYRREFEDEDNKVPECIKPFMDEITAFTNVSRGTMDSELSIEMLTKDEQYLTGSVNRRLLKLLSRVLELPDDYLWDNMQSHGGSVGDGYFRHALFYPLPPEDRQRRKGVRMYGHTDYGTTTLLFSVPITALHIWSRQNKWQPVKYNPGAVVVNIGEALEIISGGHFKATRHKVTDTPADQEHEERLSLVQFNASAGDLRLKPAVESPMIQREGFVLEQGVFREYKNLIDAGVPVPTNKEWREIQVSTRTQVPPEKKVGGIQEIDGVKYGADEFLGVKVLLPV</sequence>
<evidence type="ECO:0000313" key="2">
    <source>
        <dbReference type="Proteomes" id="UP001281147"/>
    </source>
</evidence>
<comment type="caution">
    <text evidence="1">The sequence shown here is derived from an EMBL/GenBank/DDBJ whole genome shotgun (WGS) entry which is preliminary data.</text>
</comment>
<accession>A0ACC3NVN6</accession>
<gene>
    <name evidence="1" type="ORF">LTR37_001358</name>
</gene>
<name>A0ACC3NVN6_9PEZI</name>
<dbReference type="Proteomes" id="UP001281147">
    <property type="component" value="Unassembled WGS sequence"/>
</dbReference>
<reference evidence="1" key="1">
    <citation type="submission" date="2023-07" db="EMBL/GenBank/DDBJ databases">
        <title>Black Yeasts Isolated from many extreme environments.</title>
        <authorList>
            <person name="Coleine C."/>
            <person name="Stajich J.E."/>
            <person name="Selbmann L."/>
        </authorList>
    </citation>
    <scope>NUCLEOTIDE SEQUENCE</scope>
    <source>
        <strain evidence="1">CCFEE 5714</strain>
    </source>
</reference>
<keyword evidence="2" id="KW-1185">Reference proteome</keyword>
<evidence type="ECO:0000313" key="1">
    <source>
        <dbReference type="EMBL" id="KAK3723874.1"/>
    </source>
</evidence>
<dbReference type="EMBL" id="JAUTXU010000007">
    <property type="protein sequence ID" value="KAK3723874.1"/>
    <property type="molecule type" value="Genomic_DNA"/>
</dbReference>